<feature type="compositionally biased region" description="Basic and acidic residues" evidence="1">
    <location>
        <begin position="168"/>
        <end position="191"/>
    </location>
</feature>
<reference evidence="2" key="1">
    <citation type="submission" date="2021-02" db="EMBL/GenBank/DDBJ databases">
        <authorList>
            <person name="Nowell W R."/>
        </authorList>
    </citation>
    <scope>NUCLEOTIDE SEQUENCE</scope>
</reference>
<dbReference type="EMBL" id="CAJOBC010001845">
    <property type="protein sequence ID" value="CAF3701893.1"/>
    <property type="molecule type" value="Genomic_DNA"/>
</dbReference>
<feature type="region of interest" description="Disordered" evidence="1">
    <location>
        <begin position="129"/>
        <end position="149"/>
    </location>
</feature>
<sequence length="227" mass="26139">MALGPLTENVVRSKSLKGPHISMRSVNNEHNIAASEIKLQWSDSYYKYLYSDLTSAIRKLSGISPRKTSTISSLYTAELVPFSNLSQTTSLYDSTSDTIQDKIADRWPHLIALRDEELIPVDMNEEQGLLDVTSSDNGSGDKTENKNREEIEKQNQVEFNQEEELEQEHDVKFREEELPKLELESETGAKEEQERILLKEKMVFSYHWLTISNVNCNNIWKMYDSLS</sequence>
<dbReference type="Proteomes" id="UP000663829">
    <property type="component" value="Unassembled WGS sequence"/>
</dbReference>
<comment type="caution">
    <text evidence="2">The sequence shown here is derived from an EMBL/GenBank/DDBJ whole genome shotgun (WGS) entry which is preliminary data.</text>
</comment>
<evidence type="ECO:0000256" key="1">
    <source>
        <dbReference type="SAM" id="MobiDB-lite"/>
    </source>
</evidence>
<evidence type="ECO:0000313" key="4">
    <source>
        <dbReference type="Proteomes" id="UP000663829"/>
    </source>
</evidence>
<feature type="compositionally biased region" description="Basic and acidic residues" evidence="1">
    <location>
        <begin position="139"/>
        <end position="149"/>
    </location>
</feature>
<gene>
    <name evidence="2" type="ORF">GPM918_LOCUS9750</name>
    <name evidence="3" type="ORF">SRO942_LOCUS9751</name>
</gene>
<evidence type="ECO:0000313" key="2">
    <source>
        <dbReference type="EMBL" id="CAF0922827.1"/>
    </source>
</evidence>
<proteinExistence type="predicted"/>
<organism evidence="2 4">
    <name type="scientific">Didymodactylos carnosus</name>
    <dbReference type="NCBI Taxonomy" id="1234261"/>
    <lineage>
        <taxon>Eukaryota</taxon>
        <taxon>Metazoa</taxon>
        <taxon>Spiralia</taxon>
        <taxon>Gnathifera</taxon>
        <taxon>Rotifera</taxon>
        <taxon>Eurotatoria</taxon>
        <taxon>Bdelloidea</taxon>
        <taxon>Philodinida</taxon>
        <taxon>Philodinidae</taxon>
        <taxon>Didymodactylos</taxon>
    </lineage>
</organism>
<dbReference type="EMBL" id="CAJNOQ010001845">
    <property type="protein sequence ID" value="CAF0922827.1"/>
    <property type="molecule type" value="Genomic_DNA"/>
</dbReference>
<feature type="region of interest" description="Disordered" evidence="1">
    <location>
        <begin position="161"/>
        <end position="191"/>
    </location>
</feature>
<dbReference type="Proteomes" id="UP000681722">
    <property type="component" value="Unassembled WGS sequence"/>
</dbReference>
<keyword evidence="4" id="KW-1185">Reference proteome</keyword>
<accession>A0A814B744</accession>
<name>A0A814B744_9BILA</name>
<protein>
    <submittedName>
        <fullName evidence="2">Uncharacterized protein</fullName>
    </submittedName>
</protein>
<dbReference type="AlphaFoldDB" id="A0A814B744"/>
<evidence type="ECO:0000313" key="3">
    <source>
        <dbReference type="EMBL" id="CAF3701893.1"/>
    </source>
</evidence>